<dbReference type="EMBL" id="BSXU01009204">
    <property type="protein sequence ID" value="GME68373.1"/>
    <property type="molecule type" value="Genomic_DNA"/>
</dbReference>
<dbReference type="OrthoDB" id="16982at2759"/>
<evidence type="ECO:0000256" key="2">
    <source>
        <dbReference type="SAM" id="Phobius"/>
    </source>
</evidence>
<proteinExistence type="predicted"/>
<feature type="compositionally biased region" description="Basic and acidic residues" evidence="1">
    <location>
        <begin position="1"/>
        <end position="17"/>
    </location>
</feature>
<accession>A0A9W6WFR1</accession>
<organism evidence="3 4">
    <name type="scientific">Ambrosiozyma monospora</name>
    <name type="common">Yeast</name>
    <name type="synonym">Endomycopsis monosporus</name>
    <dbReference type="NCBI Taxonomy" id="43982"/>
    <lineage>
        <taxon>Eukaryota</taxon>
        <taxon>Fungi</taxon>
        <taxon>Dikarya</taxon>
        <taxon>Ascomycota</taxon>
        <taxon>Saccharomycotina</taxon>
        <taxon>Pichiomycetes</taxon>
        <taxon>Pichiales</taxon>
        <taxon>Pichiaceae</taxon>
        <taxon>Ambrosiozyma</taxon>
    </lineage>
</organism>
<evidence type="ECO:0000313" key="3">
    <source>
        <dbReference type="EMBL" id="GME68373.1"/>
    </source>
</evidence>
<keyword evidence="2" id="KW-1133">Transmembrane helix</keyword>
<feature type="compositionally biased region" description="Low complexity" evidence="1">
    <location>
        <begin position="23"/>
        <end position="36"/>
    </location>
</feature>
<reference evidence="3" key="1">
    <citation type="submission" date="2023-04" db="EMBL/GenBank/DDBJ databases">
        <title>Ambrosiozyma monospora NBRC 1965.</title>
        <authorList>
            <person name="Ichikawa N."/>
            <person name="Sato H."/>
            <person name="Tonouchi N."/>
        </authorList>
    </citation>
    <scope>NUCLEOTIDE SEQUENCE</scope>
    <source>
        <strain evidence="3">NBRC 1965</strain>
    </source>
</reference>
<feature type="transmembrane region" description="Helical" evidence="2">
    <location>
        <begin position="270"/>
        <end position="289"/>
    </location>
</feature>
<evidence type="ECO:0000256" key="1">
    <source>
        <dbReference type="SAM" id="MobiDB-lite"/>
    </source>
</evidence>
<evidence type="ECO:0000313" key="4">
    <source>
        <dbReference type="Proteomes" id="UP001165063"/>
    </source>
</evidence>
<gene>
    <name evidence="3" type="ORF">Amon01_000901900</name>
</gene>
<feature type="region of interest" description="Disordered" evidence="1">
    <location>
        <begin position="1"/>
        <end position="42"/>
    </location>
</feature>
<dbReference type="Proteomes" id="UP001165063">
    <property type="component" value="Unassembled WGS sequence"/>
</dbReference>
<keyword evidence="2" id="KW-0812">Transmembrane</keyword>
<dbReference type="AlphaFoldDB" id="A0A9W6WFR1"/>
<comment type="caution">
    <text evidence="3">The sequence shown here is derived from an EMBL/GenBank/DDBJ whole genome shotgun (WGS) entry which is preliminary data.</text>
</comment>
<protein>
    <submittedName>
        <fullName evidence="3">Unnamed protein product</fullName>
    </submittedName>
</protein>
<name>A0A9W6WFR1_AMBMO</name>
<keyword evidence="4" id="KW-1185">Reference proteome</keyword>
<keyword evidence="2" id="KW-0472">Membrane</keyword>
<sequence>MLHQSDKKDKKDKKDGVNKGNVQSPTLSPQLSPSNSIPNTPNVAAVTGLGAVSTTTGLSSISGTLGAGASLAPGKPKPFLKKMPSSKYIFSVDDDEGEIEEDLNREYLEGYNDAIRHRFKKNLSISQSGDYFPLIDAGTSTSNSRNITTHELEHQISQNLSLADRDLNLLRVRSGEHDGIDYEDDQDNGSTVREIVPDDNGVEEYRDDESVSSLESFTLRERQDAINETHPFGIRIWKPAIYKKNRSVEIEAENDIHSSPHTARQVTGSVWFFNLLWSVTFGLFLLAVFQVG</sequence>